<dbReference type="EMBL" id="JACEIB010000025">
    <property type="protein sequence ID" value="MBA2935310.1"/>
    <property type="molecule type" value="Genomic_DNA"/>
</dbReference>
<sequence>MRHLYNRSDFASLPTLDLDPRLHLLLSQRIAALEEELIDWTEYLVVEPGDTEADIQRHIGLSPLVDPVSGKRWGEEGFHPGWDYHAKHDGWWELLFTFGSTFAYVVFIADAEGVPGDLLDLCRRLP</sequence>
<evidence type="ECO:0000313" key="2">
    <source>
        <dbReference type="Proteomes" id="UP000570166"/>
    </source>
</evidence>
<dbReference type="Proteomes" id="UP000570166">
    <property type="component" value="Unassembled WGS sequence"/>
</dbReference>
<reference evidence="1 2" key="1">
    <citation type="submission" date="2020-07" db="EMBL/GenBank/DDBJ databases">
        <authorList>
            <person name="Sun Q."/>
        </authorList>
    </citation>
    <scope>NUCLEOTIDE SEQUENCE [LARGE SCALE GENOMIC DNA]</scope>
    <source>
        <strain evidence="1 2">CGMCC 1.13654</strain>
    </source>
</reference>
<keyword evidence="2" id="KW-1185">Reference proteome</keyword>
<proteinExistence type="predicted"/>
<comment type="caution">
    <text evidence="1">The sequence shown here is derived from an EMBL/GenBank/DDBJ whole genome shotgun (WGS) entry which is preliminary data.</text>
</comment>
<protein>
    <submittedName>
        <fullName evidence="1">Uncharacterized protein</fullName>
    </submittedName>
</protein>
<accession>A0A838L8S0</accession>
<dbReference type="AlphaFoldDB" id="A0A838L8S0"/>
<dbReference type="RefSeq" id="WP_160365308.1">
    <property type="nucleotide sequence ID" value="NZ_JACEIB010000025.1"/>
</dbReference>
<gene>
    <name evidence="1" type="ORF">HZF05_14575</name>
</gene>
<evidence type="ECO:0000313" key="1">
    <source>
        <dbReference type="EMBL" id="MBA2935310.1"/>
    </source>
</evidence>
<organism evidence="1 2">
    <name type="scientific">Sphingomonas chungangi</name>
    <dbReference type="NCBI Taxonomy" id="2683589"/>
    <lineage>
        <taxon>Bacteria</taxon>
        <taxon>Pseudomonadati</taxon>
        <taxon>Pseudomonadota</taxon>
        <taxon>Alphaproteobacteria</taxon>
        <taxon>Sphingomonadales</taxon>
        <taxon>Sphingomonadaceae</taxon>
        <taxon>Sphingomonas</taxon>
    </lineage>
</organism>
<name>A0A838L8S0_9SPHN</name>